<proteinExistence type="predicted"/>
<evidence type="ECO:0000313" key="1">
    <source>
        <dbReference type="EMBL" id="CAG8489596.1"/>
    </source>
</evidence>
<reference evidence="1" key="1">
    <citation type="submission" date="2021-06" db="EMBL/GenBank/DDBJ databases">
        <authorList>
            <person name="Kallberg Y."/>
            <person name="Tangrot J."/>
            <person name="Rosling A."/>
        </authorList>
    </citation>
    <scope>NUCLEOTIDE SEQUENCE</scope>
    <source>
        <strain evidence="1">CL551</strain>
    </source>
</reference>
<dbReference type="AlphaFoldDB" id="A0A9N8ZD82"/>
<protein>
    <submittedName>
        <fullName evidence="1">297_t:CDS:1</fullName>
    </submittedName>
</protein>
<keyword evidence="2" id="KW-1185">Reference proteome</keyword>
<name>A0A9N8ZD82_9GLOM</name>
<comment type="caution">
    <text evidence="1">The sequence shown here is derived from an EMBL/GenBank/DDBJ whole genome shotgun (WGS) entry which is preliminary data.</text>
</comment>
<sequence>MSKKVIKIITNLLTTEPTYVNVTPSPYNAWETYEKKVTRILLCLRRATYLGQWTETLIMAYYLDQLVEETGPWNCLTLYYCLE</sequence>
<dbReference type="EMBL" id="CAJVPV010001197">
    <property type="protein sequence ID" value="CAG8489596.1"/>
    <property type="molecule type" value="Genomic_DNA"/>
</dbReference>
<dbReference type="OrthoDB" id="2333764at2759"/>
<accession>A0A9N8ZD82</accession>
<gene>
    <name evidence="1" type="ORF">AMORRO_LOCUS2711</name>
</gene>
<feature type="non-terminal residue" evidence="1">
    <location>
        <position position="83"/>
    </location>
</feature>
<evidence type="ECO:0000313" key="2">
    <source>
        <dbReference type="Proteomes" id="UP000789342"/>
    </source>
</evidence>
<organism evidence="1 2">
    <name type="scientific">Acaulospora morrowiae</name>
    <dbReference type="NCBI Taxonomy" id="94023"/>
    <lineage>
        <taxon>Eukaryota</taxon>
        <taxon>Fungi</taxon>
        <taxon>Fungi incertae sedis</taxon>
        <taxon>Mucoromycota</taxon>
        <taxon>Glomeromycotina</taxon>
        <taxon>Glomeromycetes</taxon>
        <taxon>Diversisporales</taxon>
        <taxon>Acaulosporaceae</taxon>
        <taxon>Acaulospora</taxon>
    </lineage>
</organism>
<dbReference type="Proteomes" id="UP000789342">
    <property type="component" value="Unassembled WGS sequence"/>
</dbReference>